<reference evidence="5 6" key="1">
    <citation type="submission" date="2014-10" db="EMBL/GenBank/DDBJ databases">
        <title>Complete genome sequence of Parvimonas micra KCOM 1535 (= ChDC B708).</title>
        <authorList>
            <person name="Kook J.-K."/>
            <person name="Park S.-N."/>
            <person name="Lim Y.K."/>
            <person name="Roh H."/>
        </authorList>
    </citation>
    <scope>NUCLEOTIDE SEQUENCE [LARGE SCALE GENOMIC DNA]</scope>
    <source>
        <strain evidence="6">KCOM 1535 / ChDC B708</strain>
    </source>
</reference>
<dbReference type="InterPro" id="IPR001539">
    <property type="entry name" value="Peptidase_U32"/>
</dbReference>
<dbReference type="RefSeq" id="WP_041953762.1">
    <property type="nucleotide sequence ID" value="NZ_CP009761.1"/>
</dbReference>
<evidence type="ECO:0000259" key="4">
    <source>
        <dbReference type="Pfam" id="PF16325"/>
    </source>
</evidence>
<dbReference type="InterPro" id="IPR032525">
    <property type="entry name" value="Peptidase_U32_C"/>
</dbReference>
<evidence type="ECO:0000256" key="3">
    <source>
        <dbReference type="ARBA" id="ARBA00038374"/>
    </source>
</evidence>
<dbReference type="GO" id="GO:0008233">
    <property type="term" value="F:peptidase activity"/>
    <property type="evidence" value="ECO:0007669"/>
    <property type="project" value="UniProtKB-KW"/>
</dbReference>
<dbReference type="AlphaFoldDB" id="A0A0B4S1I3"/>
<keyword evidence="6" id="KW-1185">Reference proteome</keyword>
<dbReference type="OrthoDB" id="9807498at2"/>
<evidence type="ECO:0000313" key="6">
    <source>
        <dbReference type="Proteomes" id="UP000031386"/>
    </source>
</evidence>
<feature type="domain" description="Peptidase family U32 C-terminal" evidence="4">
    <location>
        <begin position="321"/>
        <end position="403"/>
    </location>
</feature>
<dbReference type="KEGG" id="pmic:NW74_03095"/>
<dbReference type="InterPro" id="IPR051454">
    <property type="entry name" value="RNA/ubiquinone_mod_enzymes"/>
</dbReference>
<dbReference type="SUPFAM" id="SSF51395">
    <property type="entry name" value="FMN-linked oxidoreductases"/>
    <property type="match status" value="1"/>
</dbReference>
<dbReference type="PROSITE" id="PS01276">
    <property type="entry name" value="PEPTIDASE_U32"/>
    <property type="match status" value="1"/>
</dbReference>
<dbReference type="GO" id="GO:0006508">
    <property type="term" value="P:proteolysis"/>
    <property type="evidence" value="ECO:0007669"/>
    <property type="project" value="UniProtKB-KW"/>
</dbReference>
<name>A0A0B4S1I3_9FIRM</name>
<proteinExistence type="inferred from homology"/>
<dbReference type="Gene3D" id="2.40.30.10">
    <property type="entry name" value="Translation factors"/>
    <property type="match status" value="1"/>
</dbReference>
<keyword evidence="2" id="KW-0378">Hydrolase</keyword>
<dbReference type="Proteomes" id="UP000031386">
    <property type="component" value="Chromosome"/>
</dbReference>
<keyword evidence="1" id="KW-0645">Protease</keyword>
<dbReference type="EMBL" id="CP009761">
    <property type="protein sequence ID" value="AIZ36394.1"/>
    <property type="molecule type" value="Genomic_DNA"/>
</dbReference>
<dbReference type="Pfam" id="PF16325">
    <property type="entry name" value="Peptidase_U32_C"/>
    <property type="match status" value="1"/>
</dbReference>
<gene>
    <name evidence="5" type="ORF">NW74_03095</name>
</gene>
<evidence type="ECO:0000256" key="1">
    <source>
        <dbReference type="ARBA" id="ARBA00022670"/>
    </source>
</evidence>
<sequence>MKEVELLAPAGDIEKLKMAIIYGADAVYLAGKSFGLRKASKNFTVEQLKEATDFVHERGKKIYITMNIIPHNDDLIGLEEYVRILVDIGVDALIVADAGIYTAVRSVSKDIEVHMSTQASVTNYRTVKFWYDLGIKRIVMARELSLEEINLIHKEVPEVDIEAFVHGAMCISYSGRCLLSNYMCGRDANKGDCAHACRWKYNLVEERRPGEYYPIEETEQGTFIYNSKDLCMLDSLEDVIKAGVHSLKIEGRVKTQYYVATVIRSYRIALDAINNGTYTKEMAERLLLEIKKASHRDFTKGFYYKKPDENDQLYNSSSYIRTYDFVGLVLDYDKKTKIATIEQRNRIFVGDEVEIFGPRDGFETFKIEKMYDDKGEEIDVAPRAKQIIKMPLPFEVKPWDIMRKQLSDE</sequence>
<evidence type="ECO:0000256" key="2">
    <source>
        <dbReference type="ARBA" id="ARBA00022801"/>
    </source>
</evidence>
<evidence type="ECO:0000313" key="5">
    <source>
        <dbReference type="EMBL" id="AIZ36394.1"/>
    </source>
</evidence>
<organism evidence="5 6">
    <name type="scientific">Parvimonas micra</name>
    <dbReference type="NCBI Taxonomy" id="33033"/>
    <lineage>
        <taxon>Bacteria</taxon>
        <taxon>Bacillati</taxon>
        <taxon>Bacillota</taxon>
        <taxon>Tissierellia</taxon>
        <taxon>Tissierellales</taxon>
        <taxon>Peptoniphilaceae</taxon>
        <taxon>Parvimonas</taxon>
    </lineage>
</organism>
<dbReference type="PANTHER" id="PTHR30217:SF6">
    <property type="entry name" value="TRNA HYDROXYLATION PROTEIN P"/>
    <property type="match status" value="1"/>
</dbReference>
<comment type="similarity">
    <text evidence="3">Belongs to the peptidase U32 family.</text>
</comment>
<dbReference type="PANTHER" id="PTHR30217">
    <property type="entry name" value="PEPTIDASE U32 FAMILY"/>
    <property type="match status" value="1"/>
</dbReference>
<accession>A0A0B4S1I3</accession>
<dbReference type="STRING" id="33033.NW74_03095"/>
<protein>
    <submittedName>
        <fullName evidence="5">Peptidase U32</fullName>
    </submittedName>
</protein>
<dbReference type="Pfam" id="PF01136">
    <property type="entry name" value="Peptidase_U32"/>
    <property type="match status" value="1"/>
</dbReference>